<accession>A0A1H6Z975</accession>
<evidence type="ECO:0000313" key="1">
    <source>
        <dbReference type="EMBL" id="SEJ45435.1"/>
    </source>
</evidence>
<reference evidence="1 2" key="1">
    <citation type="submission" date="2016-10" db="EMBL/GenBank/DDBJ databases">
        <authorList>
            <person name="de Groot N.N."/>
        </authorList>
    </citation>
    <scope>NUCLEOTIDE SEQUENCE [LARGE SCALE GENOMIC DNA]</scope>
    <source>
        <strain evidence="1 2">DSM 19938</strain>
    </source>
</reference>
<evidence type="ECO:0000313" key="2">
    <source>
        <dbReference type="Proteomes" id="UP000199532"/>
    </source>
</evidence>
<dbReference type="STRING" id="408657.SAMN04487995_4736"/>
<name>A0A1H6Z975_9BACT</name>
<protein>
    <submittedName>
        <fullName evidence="1">Uncharacterized protein</fullName>
    </submittedName>
</protein>
<dbReference type="RefSeq" id="WP_218148676.1">
    <property type="nucleotide sequence ID" value="NZ_FNXY01000008.1"/>
</dbReference>
<dbReference type="EMBL" id="FNXY01000008">
    <property type="protein sequence ID" value="SEJ45435.1"/>
    <property type="molecule type" value="Genomic_DNA"/>
</dbReference>
<gene>
    <name evidence="1" type="ORF">SAMN04487995_4736</name>
</gene>
<proteinExistence type="predicted"/>
<organism evidence="1 2">
    <name type="scientific">Dyadobacter koreensis</name>
    <dbReference type="NCBI Taxonomy" id="408657"/>
    <lineage>
        <taxon>Bacteria</taxon>
        <taxon>Pseudomonadati</taxon>
        <taxon>Bacteroidota</taxon>
        <taxon>Cytophagia</taxon>
        <taxon>Cytophagales</taxon>
        <taxon>Spirosomataceae</taxon>
        <taxon>Dyadobacter</taxon>
    </lineage>
</organism>
<keyword evidence="2" id="KW-1185">Reference proteome</keyword>
<sequence>MVFLRPYFHTTFDLSRKRILDNIQRNLKEIMAYPDVHVKNSTPYQVINGKVNYASAFCSDDRFQIAPNGDWSNRRGVCLITQVYATVVYNGREVRATPYSSSGTSYSEYAILETSPGAFAITRMVTGVEDSDVGVLEAEPTEFQK</sequence>
<dbReference type="AlphaFoldDB" id="A0A1H6Z975"/>
<dbReference type="Proteomes" id="UP000199532">
    <property type="component" value="Unassembled WGS sequence"/>
</dbReference>